<dbReference type="Proteomes" id="UP001497700">
    <property type="component" value="Unassembled WGS sequence"/>
</dbReference>
<comment type="caution">
    <text evidence="1">The sequence shown here is derived from an EMBL/GenBank/DDBJ whole genome shotgun (WGS) entry which is preliminary data.</text>
</comment>
<protein>
    <submittedName>
        <fullName evidence="1">S-adenosyl-L-methionine-dependent methyltransferase</fullName>
    </submittedName>
</protein>
<evidence type="ECO:0000313" key="1">
    <source>
        <dbReference type="EMBL" id="KAI4869162.1"/>
    </source>
</evidence>
<reference evidence="1 2" key="1">
    <citation type="journal article" date="2022" name="New Phytol.">
        <title>Ecological generalism drives hyperdiversity of secondary metabolite gene clusters in xylarialean endophytes.</title>
        <authorList>
            <person name="Franco M.E.E."/>
            <person name="Wisecaver J.H."/>
            <person name="Arnold A.E."/>
            <person name="Ju Y.M."/>
            <person name="Slot J.C."/>
            <person name="Ahrendt S."/>
            <person name="Moore L.P."/>
            <person name="Eastman K.E."/>
            <person name="Scott K."/>
            <person name="Konkel Z."/>
            <person name="Mondo S.J."/>
            <person name="Kuo A."/>
            <person name="Hayes R.D."/>
            <person name="Haridas S."/>
            <person name="Andreopoulos B."/>
            <person name="Riley R."/>
            <person name="LaButti K."/>
            <person name="Pangilinan J."/>
            <person name="Lipzen A."/>
            <person name="Amirebrahimi M."/>
            <person name="Yan J."/>
            <person name="Adam C."/>
            <person name="Keymanesh K."/>
            <person name="Ng V."/>
            <person name="Louie K."/>
            <person name="Northen T."/>
            <person name="Drula E."/>
            <person name="Henrissat B."/>
            <person name="Hsieh H.M."/>
            <person name="Youens-Clark K."/>
            <person name="Lutzoni F."/>
            <person name="Miadlikowska J."/>
            <person name="Eastwood D.C."/>
            <person name="Hamelin R.C."/>
            <person name="Grigoriev I.V."/>
            <person name="U'Ren J.M."/>
        </authorList>
    </citation>
    <scope>NUCLEOTIDE SEQUENCE [LARGE SCALE GENOMIC DNA]</scope>
    <source>
        <strain evidence="1 2">CBS 119005</strain>
    </source>
</reference>
<gene>
    <name evidence="1" type="ORF">F4820DRAFT_444286</name>
</gene>
<dbReference type="EMBL" id="MU393432">
    <property type="protein sequence ID" value="KAI4869162.1"/>
    <property type="molecule type" value="Genomic_DNA"/>
</dbReference>
<accession>A0ACB9ZCT0</accession>
<evidence type="ECO:0000313" key="2">
    <source>
        <dbReference type="Proteomes" id="UP001497700"/>
    </source>
</evidence>
<proteinExistence type="predicted"/>
<organism evidence="1 2">
    <name type="scientific">Hypoxylon rubiginosum</name>
    <dbReference type="NCBI Taxonomy" id="110542"/>
    <lineage>
        <taxon>Eukaryota</taxon>
        <taxon>Fungi</taxon>
        <taxon>Dikarya</taxon>
        <taxon>Ascomycota</taxon>
        <taxon>Pezizomycotina</taxon>
        <taxon>Sordariomycetes</taxon>
        <taxon>Xylariomycetidae</taxon>
        <taxon>Xylariales</taxon>
        <taxon>Hypoxylaceae</taxon>
        <taxon>Hypoxylon</taxon>
    </lineage>
</organism>
<keyword evidence="2" id="KW-1185">Reference proteome</keyword>
<keyword evidence="1" id="KW-0489">Methyltransferase</keyword>
<name>A0ACB9ZCT0_9PEZI</name>
<keyword evidence="1" id="KW-0808">Transferase</keyword>
<sequence>MAAATVSQPPITTPAIPAIPGRNDSSDSSRSSQTITEKVKLSSPLRTSSFSKNRSSQDGNVQVDRSVSPKRWKTFLKAFKHIHDLTPKEVDDFMASYEIYNLDWANEEDMVKAFGPNYQQRVGDCLRSYYSVLNHLCSLGDVEKMYIPPLMDKKASVLDNQLLYEESVAKDIGLRPGMKVLDLGCGRGRVAAHMTSFSGAQVTGLNIDENQIAQAREWNDQCGFSNEFVVHDQNDLPLPFADNTFDAFYEIQALSLCKDPSASFKEIYRVLKPGAKFSLLDWVSLPAYDPADPIHAGLMRRVKPLIGAVGTPTPASFEKALTDSGFAVAKSDNPSIGGLQAPLIDKVDIYFRSVRRLIHGLVRLRALPPHFKLLFDRLCLDGQAFVQMDNMRLITTTYRIIAEKPTV</sequence>